<evidence type="ECO:0000313" key="1">
    <source>
        <dbReference type="EMBL" id="SBR75171.1"/>
    </source>
</evidence>
<name>A0A1A8P1K2_9TELE</name>
<accession>A0A1A8P1K2</accession>
<proteinExistence type="predicted"/>
<reference evidence="1" key="2">
    <citation type="submission" date="2016-06" db="EMBL/GenBank/DDBJ databases">
        <title>The genome of a short-lived fish provides insights into sex chromosome evolution and the genetic control of aging.</title>
        <authorList>
            <person name="Reichwald K."/>
            <person name="Felder M."/>
            <person name="Petzold A."/>
            <person name="Koch P."/>
            <person name="Groth M."/>
            <person name="Platzer M."/>
        </authorList>
    </citation>
    <scope>NUCLEOTIDE SEQUENCE</scope>
    <source>
        <tissue evidence="1">Brain</tissue>
    </source>
</reference>
<protein>
    <submittedName>
        <fullName evidence="1">Uncharacterized protein</fullName>
    </submittedName>
</protein>
<organism evidence="1">
    <name type="scientific">Nothobranchius rachovii</name>
    <name type="common">bluefin notho</name>
    <dbReference type="NCBI Taxonomy" id="451742"/>
    <lineage>
        <taxon>Eukaryota</taxon>
        <taxon>Metazoa</taxon>
        <taxon>Chordata</taxon>
        <taxon>Craniata</taxon>
        <taxon>Vertebrata</taxon>
        <taxon>Euteleostomi</taxon>
        <taxon>Actinopterygii</taxon>
        <taxon>Neopterygii</taxon>
        <taxon>Teleostei</taxon>
        <taxon>Neoteleostei</taxon>
        <taxon>Acanthomorphata</taxon>
        <taxon>Ovalentaria</taxon>
        <taxon>Atherinomorphae</taxon>
        <taxon>Cyprinodontiformes</taxon>
        <taxon>Nothobranchiidae</taxon>
        <taxon>Nothobranchius</taxon>
    </lineage>
</organism>
<sequence length="170" mass="19235">MFPCGNRKDTTALTFMISPRCYCTAHLFTSKQVRDDSNGLPIVHHEKYVCVIFRPTTDFQWECSPGFYNLYYKTKLSQNSNLLLYDAGVDPHWEDELGRLSLTDHVLRRCTSSSSALQTSVACISSCDSVENPYSSCREKVAGSHQYLKGYAFCIQENGCCQATVEAWRA</sequence>
<dbReference type="EMBL" id="HAEH01004918">
    <property type="protein sequence ID" value="SBR75171.1"/>
    <property type="molecule type" value="Transcribed_RNA"/>
</dbReference>
<dbReference type="AlphaFoldDB" id="A0A1A8P1K2"/>
<gene>
    <name evidence="1" type="primary">CT027778.1</name>
</gene>
<reference evidence="1" key="1">
    <citation type="submission" date="2016-05" db="EMBL/GenBank/DDBJ databases">
        <authorList>
            <person name="Lavstsen T."/>
            <person name="Jespersen J.S."/>
        </authorList>
    </citation>
    <scope>NUCLEOTIDE SEQUENCE</scope>
    <source>
        <tissue evidence="1">Brain</tissue>
    </source>
</reference>